<evidence type="ECO:0000256" key="1">
    <source>
        <dbReference type="ARBA" id="ARBA00009437"/>
    </source>
</evidence>
<keyword evidence="3" id="KW-0238">DNA-binding</keyword>
<dbReference type="GO" id="GO:0003700">
    <property type="term" value="F:DNA-binding transcription factor activity"/>
    <property type="evidence" value="ECO:0007669"/>
    <property type="project" value="InterPro"/>
</dbReference>
<feature type="domain" description="HTH lysR-type" evidence="5">
    <location>
        <begin position="14"/>
        <end position="71"/>
    </location>
</feature>
<evidence type="ECO:0000256" key="3">
    <source>
        <dbReference type="ARBA" id="ARBA00023125"/>
    </source>
</evidence>
<sequence>MIDLHENPDIGWSVSLRQLELFRAVATRGSLRAAARHLGLSQPTLTHSMKVLEQGVGAPLFVRSAKGSSLTGIGQTLLRHSQLALNELHRAQEEIARLQGERGGRVAVGFSSAATSLLPLALSRFQEACPGVTLALSELSSSEHDRGWLDGTYDFIVSSEVDEHPADAHPRELLYSLPLTVMARSGHPLGKARSLAELQDALWVLPEYGPALLRRLFESAGLAPPRRYVMCLLSQIAFTLLRFTDALGMMAPKSLATLRNAHDLRPVPLRKPVPATLRVSLLARDLNALTPVAQRFADCLREAARLRRAGNV</sequence>
<dbReference type="SUPFAM" id="SSF53850">
    <property type="entry name" value="Periplasmic binding protein-like II"/>
    <property type="match status" value="1"/>
</dbReference>
<dbReference type="RefSeq" id="WP_012416675.1">
    <property type="nucleotide sequence ID" value="NC_010645.1"/>
</dbReference>
<dbReference type="Pfam" id="PF00126">
    <property type="entry name" value="HTH_1"/>
    <property type="match status" value="1"/>
</dbReference>
<accession>Q2KVE3</accession>
<keyword evidence="2" id="KW-0805">Transcription regulation</keyword>
<reference evidence="6 7" key="1">
    <citation type="journal article" date="2006" name="J. Bacteriol.">
        <title>Comparison of the genome sequence of the poultry pathogen Bordetella avium with those of B. bronchiseptica, B. pertussis, and B. parapertussis reveals extensive diversity in surface structures associated with host interaction.</title>
        <authorList>
            <person name="Sebaihia M."/>
            <person name="Preston A."/>
            <person name="Maskell D.J."/>
            <person name="Kuzmiak H."/>
            <person name="Connell T.D."/>
            <person name="King N.D."/>
            <person name="Orndorff P.E."/>
            <person name="Miyamoto D.M."/>
            <person name="Thomson N.R."/>
            <person name="Harris D."/>
            <person name="Goble A."/>
            <person name="Lord A."/>
            <person name="Murphy L."/>
            <person name="Quail M.A."/>
            <person name="Rutter S."/>
            <person name="Squares R."/>
            <person name="Squares S."/>
            <person name="Woodward J."/>
            <person name="Parkhill J."/>
            <person name="Temple L.M."/>
        </authorList>
    </citation>
    <scope>NUCLEOTIDE SEQUENCE [LARGE SCALE GENOMIC DNA]</scope>
    <source>
        <strain evidence="6 7">197N</strain>
    </source>
</reference>
<proteinExistence type="inferred from homology"/>
<gene>
    <name evidence="6" type="ordered locus">BAV0989</name>
</gene>
<dbReference type="Gene3D" id="1.10.10.10">
    <property type="entry name" value="Winged helix-like DNA-binding domain superfamily/Winged helix DNA-binding domain"/>
    <property type="match status" value="1"/>
</dbReference>
<dbReference type="HOGENOM" id="CLU_039613_6_0_4"/>
<dbReference type="eggNOG" id="COG0583">
    <property type="taxonomic scope" value="Bacteria"/>
</dbReference>
<dbReference type="SUPFAM" id="SSF46785">
    <property type="entry name" value="Winged helix' DNA-binding domain"/>
    <property type="match status" value="1"/>
</dbReference>
<dbReference type="KEGG" id="bav:BAV0989"/>
<name>Q2KVE3_BORA1</name>
<dbReference type="EMBL" id="AM167904">
    <property type="protein sequence ID" value="CAJ48597.1"/>
    <property type="molecule type" value="Genomic_DNA"/>
</dbReference>
<dbReference type="InterPro" id="IPR036390">
    <property type="entry name" value="WH_DNA-bd_sf"/>
</dbReference>
<dbReference type="PANTHER" id="PTHR30419:SF30">
    <property type="entry name" value="LYSR FAMILY TRANSCRIPTIONAL REGULATOR"/>
    <property type="match status" value="1"/>
</dbReference>
<protein>
    <submittedName>
        <fullName evidence="6">LysR-family transcriptional regulator</fullName>
    </submittedName>
</protein>
<dbReference type="PROSITE" id="PS50931">
    <property type="entry name" value="HTH_LYSR"/>
    <property type="match status" value="1"/>
</dbReference>
<dbReference type="AlphaFoldDB" id="Q2KVE3"/>
<evidence type="ECO:0000259" key="5">
    <source>
        <dbReference type="PROSITE" id="PS50931"/>
    </source>
</evidence>
<dbReference type="InterPro" id="IPR005119">
    <property type="entry name" value="LysR_subst-bd"/>
</dbReference>
<dbReference type="GO" id="GO:0005829">
    <property type="term" value="C:cytosol"/>
    <property type="evidence" value="ECO:0007669"/>
    <property type="project" value="TreeGrafter"/>
</dbReference>
<dbReference type="PANTHER" id="PTHR30419">
    <property type="entry name" value="HTH-TYPE TRANSCRIPTIONAL REGULATOR YBHD"/>
    <property type="match status" value="1"/>
</dbReference>
<dbReference type="InterPro" id="IPR036388">
    <property type="entry name" value="WH-like_DNA-bd_sf"/>
</dbReference>
<dbReference type="Pfam" id="PF03466">
    <property type="entry name" value="LysR_substrate"/>
    <property type="match status" value="1"/>
</dbReference>
<dbReference type="OrthoDB" id="9133980at2"/>
<evidence type="ECO:0000313" key="7">
    <source>
        <dbReference type="Proteomes" id="UP000001977"/>
    </source>
</evidence>
<dbReference type="InterPro" id="IPR000847">
    <property type="entry name" value="LysR_HTH_N"/>
</dbReference>
<evidence type="ECO:0000313" key="6">
    <source>
        <dbReference type="EMBL" id="CAJ48597.1"/>
    </source>
</evidence>
<comment type="similarity">
    <text evidence="1">Belongs to the LysR transcriptional regulatory family.</text>
</comment>
<dbReference type="Gene3D" id="3.40.190.10">
    <property type="entry name" value="Periplasmic binding protein-like II"/>
    <property type="match status" value="2"/>
</dbReference>
<evidence type="ECO:0000256" key="4">
    <source>
        <dbReference type="ARBA" id="ARBA00023163"/>
    </source>
</evidence>
<dbReference type="Proteomes" id="UP000001977">
    <property type="component" value="Chromosome"/>
</dbReference>
<dbReference type="InterPro" id="IPR050950">
    <property type="entry name" value="HTH-type_LysR_regulators"/>
</dbReference>
<keyword evidence="4" id="KW-0804">Transcription</keyword>
<evidence type="ECO:0000256" key="2">
    <source>
        <dbReference type="ARBA" id="ARBA00023015"/>
    </source>
</evidence>
<dbReference type="STRING" id="360910.BAV0989"/>
<dbReference type="GO" id="GO:0003677">
    <property type="term" value="F:DNA binding"/>
    <property type="evidence" value="ECO:0007669"/>
    <property type="project" value="UniProtKB-KW"/>
</dbReference>
<dbReference type="PRINTS" id="PR00039">
    <property type="entry name" value="HTHLYSR"/>
</dbReference>
<organism evidence="6 7">
    <name type="scientific">Bordetella avium (strain 197N)</name>
    <dbReference type="NCBI Taxonomy" id="360910"/>
    <lineage>
        <taxon>Bacteria</taxon>
        <taxon>Pseudomonadati</taxon>
        <taxon>Pseudomonadota</taxon>
        <taxon>Betaproteobacteria</taxon>
        <taxon>Burkholderiales</taxon>
        <taxon>Alcaligenaceae</taxon>
        <taxon>Bordetella</taxon>
    </lineage>
</organism>
<keyword evidence="7" id="KW-1185">Reference proteome</keyword>